<protein>
    <recommendedName>
        <fullName evidence="9">Colicin V production protein</fullName>
    </recommendedName>
</protein>
<dbReference type="InterPro" id="IPR003825">
    <property type="entry name" value="Colicin-V_CvpA"/>
</dbReference>
<proteinExistence type="predicted"/>
<dbReference type="EMBL" id="LAQJ01000292">
    <property type="protein sequence ID" value="KKO18123.1"/>
    <property type="molecule type" value="Genomic_DNA"/>
</dbReference>
<keyword evidence="8" id="KW-1185">Reference proteome</keyword>
<keyword evidence="3 6" id="KW-1133">Transmembrane helix</keyword>
<dbReference type="GO" id="GO:0009403">
    <property type="term" value="P:toxin biosynthetic process"/>
    <property type="evidence" value="ECO:0007669"/>
    <property type="project" value="InterPro"/>
</dbReference>
<reference evidence="7 8" key="1">
    <citation type="journal article" date="2013" name="BMC Microbiol.">
        <title>Identification of the type II cytochrome c maturation pathway in anammox bacteria by comparative genomics.</title>
        <authorList>
            <person name="Ferousi C."/>
            <person name="Speth D.R."/>
            <person name="Reimann J."/>
            <person name="Op den Camp H.J."/>
            <person name="Allen J.W."/>
            <person name="Keltjens J.T."/>
            <person name="Jetten M.S."/>
        </authorList>
    </citation>
    <scope>NUCLEOTIDE SEQUENCE [LARGE SCALE GENOMIC DNA]</scope>
    <source>
        <strain evidence="7">RU1</strain>
    </source>
</reference>
<evidence type="ECO:0000256" key="1">
    <source>
        <dbReference type="ARBA" id="ARBA00004141"/>
    </source>
</evidence>
<feature type="transmembrane region" description="Helical" evidence="6">
    <location>
        <begin position="31"/>
        <end position="48"/>
    </location>
</feature>
<comment type="caution">
    <text evidence="7">The sequence shown here is derived from an EMBL/GenBank/DDBJ whole genome shotgun (WGS) entry which is preliminary data.</text>
</comment>
<dbReference type="PANTHER" id="PTHR37306">
    <property type="entry name" value="COLICIN V PRODUCTION PROTEIN"/>
    <property type="match status" value="1"/>
</dbReference>
<sequence length="188" mass="20377">MHWIDYTIFGVLFFAMVMGITSGPLLQLLRIGSLFISFFAALLFYDILSNFLKGIFTVSTAGLLGYLIIFGIACIATYLITDLIKKLIGKGEMGMGARLLGGILGILKGLVFSGVIIHGVLSFCSTTTCNTVHTSKVATHIGKGMQKIIAVIPENISKKIRDYADSIRKGDAQEDSGQDKNKDFKSSL</sequence>
<dbReference type="PANTHER" id="PTHR37306:SF1">
    <property type="entry name" value="COLICIN V PRODUCTION PROTEIN"/>
    <property type="match status" value="1"/>
</dbReference>
<keyword evidence="2 6" id="KW-0812">Transmembrane</keyword>
<dbReference type="AlphaFoldDB" id="A0A0M2UPV8"/>
<evidence type="ECO:0000256" key="3">
    <source>
        <dbReference type="ARBA" id="ARBA00022989"/>
    </source>
</evidence>
<evidence type="ECO:0008006" key="9">
    <source>
        <dbReference type="Google" id="ProtNLM"/>
    </source>
</evidence>
<evidence type="ECO:0000313" key="7">
    <source>
        <dbReference type="EMBL" id="KKO18123.1"/>
    </source>
</evidence>
<feature type="transmembrane region" description="Helical" evidence="6">
    <location>
        <begin position="99"/>
        <end position="121"/>
    </location>
</feature>
<evidence type="ECO:0000256" key="4">
    <source>
        <dbReference type="ARBA" id="ARBA00023136"/>
    </source>
</evidence>
<evidence type="ECO:0000313" key="8">
    <source>
        <dbReference type="Proteomes" id="UP000034954"/>
    </source>
</evidence>
<evidence type="ECO:0000256" key="2">
    <source>
        <dbReference type="ARBA" id="ARBA00022692"/>
    </source>
</evidence>
<feature type="transmembrane region" description="Helical" evidence="6">
    <location>
        <begin position="54"/>
        <end position="79"/>
    </location>
</feature>
<evidence type="ECO:0000256" key="5">
    <source>
        <dbReference type="SAM" id="MobiDB-lite"/>
    </source>
</evidence>
<gene>
    <name evidence="7" type="ORF">BROFUL_03172</name>
</gene>
<dbReference type="GO" id="GO:0016020">
    <property type="term" value="C:membrane"/>
    <property type="evidence" value="ECO:0007669"/>
    <property type="project" value="UniProtKB-SubCell"/>
</dbReference>
<dbReference type="Pfam" id="PF02674">
    <property type="entry name" value="Colicin_V"/>
    <property type="match status" value="1"/>
</dbReference>
<name>A0A0M2UPV8_9BACT</name>
<keyword evidence="4 6" id="KW-0472">Membrane</keyword>
<accession>A0A0M2UPV8</accession>
<feature type="region of interest" description="Disordered" evidence="5">
    <location>
        <begin position="168"/>
        <end position="188"/>
    </location>
</feature>
<dbReference type="Proteomes" id="UP000034954">
    <property type="component" value="Unassembled WGS sequence"/>
</dbReference>
<evidence type="ECO:0000256" key="6">
    <source>
        <dbReference type="SAM" id="Phobius"/>
    </source>
</evidence>
<comment type="subcellular location">
    <subcellularLocation>
        <location evidence="1">Membrane</location>
        <topology evidence="1">Multi-pass membrane protein</topology>
    </subcellularLocation>
</comment>
<organism evidence="7 8">
    <name type="scientific">Candidatus Brocadia fulgida</name>
    <dbReference type="NCBI Taxonomy" id="380242"/>
    <lineage>
        <taxon>Bacteria</taxon>
        <taxon>Pseudomonadati</taxon>
        <taxon>Planctomycetota</taxon>
        <taxon>Candidatus Brocadiia</taxon>
        <taxon>Candidatus Brocadiales</taxon>
        <taxon>Candidatus Brocadiaceae</taxon>
        <taxon>Candidatus Brocadia</taxon>
    </lineage>
</organism>
<feature type="transmembrane region" description="Helical" evidence="6">
    <location>
        <begin position="6"/>
        <end position="26"/>
    </location>
</feature>